<evidence type="ECO:0000313" key="1">
    <source>
        <dbReference type="EMBL" id="SVD38094.1"/>
    </source>
</evidence>
<reference evidence="1" key="1">
    <citation type="submission" date="2018-05" db="EMBL/GenBank/DDBJ databases">
        <authorList>
            <person name="Lanie J.A."/>
            <person name="Ng W.-L."/>
            <person name="Kazmierczak K.M."/>
            <person name="Andrzejewski T.M."/>
            <person name="Davidsen T.M."/>
            <person name="Wayne K.J."/>
            <person name="Tettelin H."/>
            <person name="Glass J.I."/>
            <person name="Rusch D."/>
            <person name="Podicherti R."/>
            <person name="Tsui H.-C.T."/>
            <person name="Winkler M.E."/>
        </authorList>
    </citation>
    <scope>NUCLEOTIDE SEQUENCE</scope>
</reference>
<accession>A0A382UV25</accession>
<proteinExistence type="predicted"/>
<gene>
    <name evidence="1" type="ORF">METZ01_LOCUS390948</name>
</gene>
<dbReference type="AlphaFoldDB" id="A0A382UV25"/>
<dbReference type="GO" id="GO:0030729">
    <property type="term" value="F:acetoacetate-CoA ligase activity"/>
    <property type="evidence" value="ECO:0007669"/>
    <property type="project" value="TreeGrafter"/>
</dbReference>
<feature type="non-terminal residue" evidence="1">
    <location>
        <position position="1"/>
    </location>
</feature>
<dbReference type="PANTHER" id="PTHR42921">
    <property type="entry name" value="ACETOACETYL-COA SYNTHETASE"/>
    <property type="match status" value="1"/>
</dbReference>
<dbReference type="SUPFAM" id="SSF56801">
    <property type="entry name" value="Acetyl-CoA synthetase-like"/>
    <property type="match status" value="1"/>
</dbReference>
<organism evidence="1">
    <name type="scientific">marine metagenome</name>
    <dbReference type="NCBI Taxonomy" id="408172"/>
    <lineage>
        <taxon>unclassified sequences</taxon>
        <taxon>metagenomes</taxon>
        <taxon>ecological metagenomes</taxon>
    </lineage>
</organism>
<dbReference type="PANTHER" id="PTHR42921:SF1">
    <property type="entry name" value="ACETOACETYL-COA SYNTHETASE"/>
    <property type="match status" value="1"/>
</dbReference>
<name>A0A382UV25_9ZZZZ</name>
<sequence length="60" mass="6592">SPRHIPALILSVSAIPRTISGKKSEVTVRRLIHNLPLENVDALANPEALDHFRDLPAIMS</sequence>
<evidence type="ECO:0008006" key="2">
    <source>
        <dbReference type="Google" id="ProtNLM"/>
    </source>
</evidence>
<protein>
    <recommendedName>
        <fullName evidence="2">Acetoacetate--CoA ligase</fullName>
    </recommendedName>
</protein>
<dbReference type="EMBL" id="UINC01147022">
    <property type="protein sequence ID" value="SVD38094.1"/>
    <property type="molecule type" value="Genomic_DNA"/>
</dbReference>